<feature type="domain" description="AB hydrolase-1" evidence="2">
    <location>
        <begin position="74"/>
        <end position="348"/>
    </location>
</feature>
<evidence type="ECO:0000256" key="1">
    <source>
        <dbReference type="SAM" id="SignalP"/>
    </source>
</evidence>
<dbReference type="Proteomes" id="UP000241436">
    <property type="component" value="Unassembled WGS sequence"/>
</dbReference>
<dbReference type="SUPFAM" id="SSF53474">
    <property type="entry name" value="alpha/beta-Hydrolases"/>
    <property type="match status" value="1"/>
</dbReference>
<protein>
    <recommendedName>
        <fullName evidence="2">AB hydrolase-1 domain-containing protein</fullName>
    </recommendedName>
</protein>
<organism evidence="3 4">
    <name type="scientific">Candidatus Methylomirabilis limnetica</name>
    <dbReference type="NCBI Taxonomy" id="2033718"/>
    <lineage>
        <taxon>Bacteria</taxon>
        <taxon>Candidatus Methylomirabilota</taxon>
        <taxon>Candidatus Methylomirabilia</taxon>
        <taxon>Candidatus Methylomirabilales</taxon>
        <taxon>Candidatus Methylomirabilaceae</taxon>
        <taxon>Candidatus Methylomirabilis</taxon>
    </lineage>
</organism>
<evidence type="ECO:0000313" key="3">
    <source>
        <dbReference type="EMBL" id="PTL35523.1"/>
    </source>
</evidence>
<dbReference type="Gene3D" id="3.40.50.1820">
    <property type="entry name" value="alpha/beta hydrolase"/>
    <property type="match status" value="1"/>
</dbReference>
<dbReference type="Pfam" id="PF00561">
    <property type="entry name" value="Abhydrolase_1"/>
    <property type="match status" value="1"/>
</dbReference>
<evidence type="ECO:0000313" key="4">
    <source>
        <dbReference type="Proteomes" id="UP000241436"/>
    </source>
</evidence>
<reference evidence="3 4" key="1">
    <citation type="submission" date="2017-09" db="EMBL/GenBank/DDBJ databases">
        <title>Bloom of a denitrifying methanotroph, Candidatus Methylomirabilis limnetica, in a deep stratified lake.</title>
        <authorList>
            <person name="Graf J.S."/>
            <person name="Marchant H.K."/>
            <person name="Tienken D."/>
            <person name="Hach P.F."/>
            <person name="Brand A."/>
            <person name="Schubert C.J."/>
            <person name="Kuypers M.M."/>
            <person name="Milucka J."/>
        </authorList>
    </citation>
    <scope>NUCLEOTIDE SEQUENCE [LARGE SCALE GENOMIC DNA]</scope>
    <source>
        <strain evidence="3 4">Zug</strain>
    </source>
</reference>
<dbReference type="AlphaFoldDB" id="A0A2T4TWN3"/>
<evidence type="ECO:0000259" key="2">
    <source>
        <dbReference type="Pfam" id="PF00561"/>
    </source>
</evidence>
<dbReference type="InterPro" id="IPR000073">
    <property type="entry name" value="AB_hydrolase_1"/>
</dbReference>
<proteinExistence type="predicted"/>
<comment type="caution">
    <text evidence="3">The sequence shown here is derived from an EMBL/GenBank/DDBJ whole genome shotgun (WGS) entry which is preliminary data.</text>
</comment>
<accession>A0A2T4TWN3</accession>
<feature type="chain" id="PRO_5015475343" description="AB hydrolase-1 domain-containing protein" evidence="1">
    <location>
        <begin position="35"/>
        <end position="363"/>
    </location>
</feature>
<dbReference type="PANTHER" id="PTHR43194">
    <property type="entry name" value="HYDROLASE ALPHA/BETA FOLD FAMILY"/>
    <property type="match status" value="1"/>
</dbReference>
<dbReference type="PANTHER" id="PTHR43194:SF2">
    <property type="entry name" value="PEROXISOMAL MEMBRANE PROTEIN LPX1"/>
    <property type="match status" value="1"/>
</dbReference>
<feature type="signal peptide" evidence="1">
    <location>
        <begin position="1"/>
        <end position="34"/>
    </location>
</feature>
<reference evidence="4" key="2">
    <citation type="journal article" date="2018" name="Environ. Microbiol.">
        <title>Bloom of a denitrifying methanotroph, 'Candidatus Methylomirabilis limnetica', in a deep stratified lake.</title>
        <authorList>
            <person name="Graf J.S."/>
            <person name="Mayr M.J."/>
            <person name="Marchant H.K."/>
            <person name="Tienken D."/>
            <person name="Hach P.F."/>
            <person name="Brand A."/>
            <person name="Schubert C.J."/>
            <person name="Kuypers M.M."/>
            <person name="Milucka J."/>
        </authorList>
    </citation>
    <scope>NUCLEOTIDE SEQUENCE [LARGE SCALE GENOMIC DNA]</scope>
    <source>
        <strain evidence="4">Zug</strain>
    </source>
</reference>
<keyword evidence="1" id="KW-0732">Signal</keyword>
<gene>
    <name evidence="3" type="ORF">CLG94_09650</name>
</gene>
<sequence>MRRKESRMDHWLRIGRMCRVALAVVAISASAVGAAEQENAIVKEEFLVQGRDQGVKLFVREKRLSNLPKITKENVVLFVHGLPGPGSVIFDLALPGYSWLEYVAERGFDAFTVDIRGFGRSTRPPEMKESPEQNLPLVRADQVMRDIDVAVDYIRSKRKVDKVNIIGHSIGASWSALYATMHPEKVNKLVMYGAIYGKNSTFVSTFGDPTNTDRPHFEMGAYRYLSRKAMLEQWDGWIKAELQDDWRDREVIDAWISTLLNSDPTAKQRTPESIQVPNGPYIDWHEIHAGRSLFDPARIKAPTMIVRGSAEELISNEAAEELLQKLTSAPSKRRLDIGDSTHYAILEKNRLLLYRGVQNFLEE</sequence>
<keyword evidence="4" id="KW-1185">Reference proteome</keyword>
<dbReference type="InterPro" id="IPR050228">
    <property type="entry name" value="Carboxylesterase_BioH"/>
</dbReference>
<name>A0A2T4TWN3_9BACT</name>
<dbReference type="InterPro" id="IPR029058">
    <property type="entry name" value="AB_hydrolase_fold"/>
</dbReference>
<dbReference type="EMBL" id="NVQC01000023">
    <property type="protein sequence ID" value="PTL35523.1"/>
    <property type="molecule type" value="Genomic_DNA"/>
</dbReference>